<dbReference type="Proteomes" id="UP000887565">
    <property type="component" value="Unplaced"/>
</dbReference>
<name>A0A915IWG3_ROMCU</name>
<evidence type="ECO:0000313" key="2">
    <source>
        <dbReference type="WBParaSite" id="nRc.2.0.1.t18535-RA"/>
    </source>
</evidence>
<sequence>MDGWKFIHSYSSCESSVSLPLDSASEGGYKPVRNVMETFLFRLKAGKRSSKTPNVQPLETPPLTLSWWVSACKNHDLSPSMYIDQA</sequence>
<dbReference type="AlphaFoldDB" id="A0A915IWG3"/>
<protein>
    <submittedName>
        <fullName evidence="2">Uncharacterized protein</fullName>
    </submittedName>
</protein>
<keyword evidence="1" id="KW-1185">Reference proteome</keyword>
<evidence type="ECO:0000313" key="1">
    <source>
        <dbReference type="Proteomes" id="UP000887565"/>
    </source>
</evidence>
<accession>A0A915IWG3</accession>
<organism evidence="1 2">
    <name type="scientific">Romanomermis culicivorax</name>
    <name type="common">Nematode worm</name>
    <dbReference type="NCBI Taxonomy" id="13658"/>
    <lineage>
        <taxon>Eukaryota</taxon>
        <taxon>Metazoa</taxon>
        <taxon>Ecdysozoa</taxon>
        <taxon>Nematoda</taxon>
        <taxon>Enoplea</taxon>
        <taxon>Dorylaimia</taxon>
        <taxon>Mermithida</taxon>
        <taxon>Mermithoidea</taxon>
        <taxon>Mermithidae</taxon>
        <taxon>Romanomermis</taxon>
    </lineage>
</organism>
<dbReference type="WBParaSite" id="nRc.2.0.1.t18535-RA">
    <property type="protein sequence ID" value="nRc.2.0.1.t18535-RA"/>
    <property type="gene ID" value="nRc.2.0.1.g18535"/>
</dbReference>
<reference evidence="2" key="1">
    <citation type="submission" date="2022-11" db="UniProtKB">
        <authorList>
            <consortium name="WormBaseParasite"/>
        </authorList>
    </citation>
    <scope>IDENTIFICATION</scope>
</reference>
<proteinExistence type="predicted"/>